<dbReference type="InterPro" id="IPR035595">
    <property type="entry name" value="UDP_glycos_trans_CS"/>
</dbReference>
<dbReference type="GeneID" id="65101615"/>
<dbReference type="KEGG" id="vg:65101615"/>
<keyword evidence="5" id="KW-0732">Signal</keyword>
<dbReference type="CDD" id="cd03784">
    <property type="entry name" value="GT1_Gtf-like"/>
    <property type="match status" value="1"/>
</dbReference>
<evidence type="ECO:0000313" key="9">
    <source>
        <dbReference type="EMBL" id="AWW14497.1"/>
    </source>
</evidence>
<evidence type="ECO:0000256" key="7">
    <source>
        <dbReference type="PIRNR" id="PIRNR000476"/>
    </source>
</evidence>
<evidence type="ECO:0000256" key="6">
    <source>
        <dbReference type="ARBA" id="ARBA00057965"/>
    </source>
</evidence>
<evidence type="ECO:0000256" key="5">
    <source>
        <dbReference type="ARBA" id="ARBA00022729"/>
    </source>
</evidence>
<dbReference type="PROSITE" id="PS00375">
    <property type="entry name" value="UDPGT"/>
    <property type="match status" value="1"/>
</dbReference>
<sequence>MYYIIVVLLWLAEQCHGANILAVMPTPSYSHQSVFKVYLESLAERGHTITVIRPTTRVFYDNKFNGNLTEIDATMSELYFSELIEDSSVFRKRGVIADSKTVTAANYIGLVHMIRDQFKLPAVKKLIEQRHRLQFDVLITEAFLDYPLVFSYLFGNLPVIQISSGHGVAENFETMGAVSRHPLYYPNMWRDRFINLNVWETINEIYMEMRLQNEFSLLAEEQTKLMAQQFGDGVPSVQNLRDRVQLLLINTHPVFDNNRPVPPSVQYMGSLHLHKKTVSPLNNYVQNFLDNSTRGVVYVSFGSSISSKDMTPEFLDMLIDTFRLLPYDVAWKMDVVPDVNNLPENVLIQHWFDQFSVLQHPNVKVFVTQGGVQSTDEAVDALVPLVGVPMMGDQFFHTNKYAELGIGRAVNTLTVNSLQLMRAIVDVATSAVYRNGLRHLRHIIHHQPITPLHKEIWYTEHVIRYGKTNNTWLKTKAANVSYSDYFMAYIIFPLITVVAMNQLQQLMRMTFFSI</sequence>
<keyword evidence="3 7" id="KW-0328">Glycosyltransferase</keyword>
<dbReference type="InterPro" id="IPR050271">
    <property type="entry name" value="UDP-glycosyltransferase"/>
</dbReference>
<gene>
    <name evidence="9" type="primary">egt</name>
    <name evidence="9" type="ORF">HytaNPV_gp137</name>
</gene>
<evidence type="ECO:0000256" key="3">
    <source>
        <dbReference type="ARBA" id="ARBA00022676"/>
    </source>
</evidence>
<dbReference type="Pfam" id="PF00201">
    <property type="entry name" value="UDPGT"/>
    <property type="match status" value="1"/>
</dbReference>
<dbReference type="PIRSF" id="PIRSF000476">
    <property type="entry name" value="Ecdystd_UDP_glucosyltfrase"/>
    <property type="match status" value="1"/>
</dbReference>
<keyword evidence="10" id="KW-1185">Reference proteome</keyword>
<name>A0A2Z4HI93_9ABAC</name>
<organism evidence="9 10">
    <name type="scientific">Hyposidra talaca nucleopolyhedrovirus</name>
    <dbReference type="NCBI Taxonomy" id="1070315"/>
    <lineage>
        <taxon>Viruses</taxon>
        <taxon>Viruses incertae sedis</taxon>
        <taxon>Naldaviricetes</taxon>
        <taxon>Lefavirales</taxon>
        <taxon>Baculoviridae</taxon>
        <taxon>Alphabaculovirus</taxon>
        <taxon>Alphabaculovirus hytalacae</taxon>
    </lineage>
</organism>
<dbReference type="SUPFAM" id="SSF53756">
    <property type="entry name" value="UDP-Glycosyltransferase/glycogen phosphorylase"/>
    <property type="match status" value="1"/>
</dbReference>
<evidence type="ECO:0000313" key="10">
    <source>
        <dbReference type="Proteomes" id="UP000501125"/>
    </source>
</evidence>
<comment type="similarity">
    <text evidence="1 7 8">Belongs to the UDP-glycosyltransferase family.</text>
</comment>
<dbReference type="InterPro" id="IPR016224">
    <property type="entry name" value="Ecdysteroid_UDP-Glc_Trfase"/>
</dbReference>
<dbReference type="FunFam" id="3.40.50.2000:FF:000050">
    <property type="entry name" value="UDP-glucuronosyltransferase"/>
    <property type="match status" value="1"/>
</dbReference>
<comment type="function">
    <text evidence="6">Catalyzes the transfer of glucose from UDP-glucose to ecdysteroids which are insect molting hormones. Expression of egt interferes with normal insect development and block molting.</text>
</comment>
<evidence type="ECO:0000256" key="8">
    <source>
        <dbReference type="RuleBase" id="RU003718"/>
    </source>
</evidence>
<dbReference type="RefSeq" id="YP_010086404.1">
    <property type="nucleotide sequence ID" value="NC_055453.1"/>
</dbReference>
<evidence type="ECO:0000256" key="1">
    <source>
        <dbReference type="ARBA" id="ARBA00009995"/>
    </source>
</evidence>
<keyword evidence="4 7" id="KW-0808">Transferase</keyword>
<evidence type="ECO:0000256" key="4">
    <source>
        <dbReference type="ARBA" id="ARBA00022679"/>
    </source>
</evidence>
<dbReference type="PANTHER" id="PTHR48043:SF159">
    <property type="entry name" value="EG:EG0003.4 PROTEIN-RELATED"/>
    <property type="match status" value="1"/>
</dbReference>
<dbReference type="InterPro" id="IPR002213">
    <property type="entry name" value="UDP_glucos_trans"/>
</dbReference>
<accession>A0A2Z4HI93</accession>
<dbReference type="EC" id="2.4.1.-" evidence="7"/>
<proteinExistence type="inferred from homology"/>
<dbReference type="PANTHER" id="PTHR48043">
    <property type="entry name" value="EG:EG0003.4 PROTEIN-RELATED"/>
    <property type="match status" value="1"/>
</dbReference>
<evidence type="ECO:0000256" key="2">
    <source>
        <dbReference type="ARBA" id="ARBA00013904"/>
    </source>
</evidence>
<dbReference type="EMBL" id="MH261376">
    <property type="protein sequence ID" value="AWW14497.1"/>
    <property type="molecule type" value="Genomic_DNA"/>
</dbReference>
<dbReference type="GO" id="GO:0008194">
    <property type="term" value="F:UDP-glycosyltransferase activity"/>
    <property type="evidence" value="ECO:0007669"/>
    <property type="project" value="InterPro"/>
</dbReference>
<reference evidence="9 10" key="1">
    <citation type="journal article" date="2018" name="Sci. Rep.">
        <title>Comprehensive analysis of single molecule sequencing-derived complete genome and whole transcriptome of Hyposidra talaca nuclear polyhedrosis virus.</title>
        <authorList>
            <person name="Nguyen T.T."/>
            <person name="Suryamohan K."/>
            <person name="Kuriakose B."/>
            <person name="Janakiraman V."/>
            <person name="Reichelt M."/>
            <person name="Chaudhuri S."/>
            <person name="Guillory J."/>
            <person name="Divakaran N."/>
            <person name="Rabins P.E."/>
            <person name="Goel R."/>
            <person name="Deka B."/>
            <person name="Sarkar S."/>
            <person name="Ekka P."/>
            <person name="Tsai Y.C."/>
            <person name="Vargas D."/>
            <person name="Santhosh S."/>
            <person name="Mohan S."/>
            <person name="Chin C.S."/>
            <person name="Korlach J."/>
            <person name="Thomas G."/>
            <person name="Babu A."/>
            <person name="Seshagiri S."/>
        </authorList>
    </citation>
    <scope>NUCLEOTIDE SEQUENCE [LARGE SCALE GENOMIC DNA]</scope>
    <source>
        <strain evidence="9 10">HytaNPVIndia001</strain>
    </source>
</reference>
<dbReference type="Gene3D" id="3.40.50.2000">
    <property type="entry name" value="Glycogen Phosphorylase B"/>
    <property type="match status" value="1"/>
</dbReference>
<protein>
    <recommendedName>
        <fullName evidence="2 7">Ecdysteroid UDP-glucosyltransferase</fullName>
        <ecNumber evidence="7">2.4.1.-</ecNumber>
    </recommendedName>
</protein>
<dbReference type="Proteomes" id="UP000501125">
    <property type="component" value="Chromosome"/>
</dbReference>